<keyword evidence="5" id="KW-1185">Reference proteome</keyword>
<feature type="compositionally biased region" description="Low complexity" evidence="2">
    <location>
        <begin position="782"/>
        <end position="800"/>
    </location>
</feature>
<evidence type="ECO:0000313" key="4">
    <source>
        <dbReference type="EMBL" id="KAJ7202884.1"/>
    </source>
</evidence>
<feature type="coiled-coil region" evidence="1">
    <location>
        <begin position="307"/>
        <end position="334"/>
    </location>
</feature>
<proteinExistence type="predicted"/>
<gene>
    <name evidence="4" type="ORF">GGX14DRAFT_462808</name>
</gene>
<name>A0AAD6VC61_9AGAR</name>
<accession>A0AAD6VC61</accession>
<feature type="region of interest" description="Disordered" evidence="2">
    <location>
        <begin position="654"/>
        <end position="686"/>
    </location>
</feature>
<evidence type="ECO:0000313" key="5">
    <source>
        <dbReference type="Proteomes" id="UP001219525"/>
    </source>
</evidence>
<organism evidence="4 5">
    <name type="scientific">Mycena pura</name>
    <dbReference type="NCBI Taxonomy" id="153505"/>
    <lineage>
        <taxon>Eukaryota</taxon>
        <taxon>Fungi</taxon>
        <taxon>Dikarya</taxon>
        <taxon>Basidiomycota</taxon>
        <taxon>Agaricomycotina</taxon>
        <taxon>Agaricomycetes</taxon>
        <taxon>Agaricomycetidae</taxon>
        <taxon>Agaricales</taxon>
        <taxon>Marasmiineae</taxon>
        <taxon>Mycenaceae</taxon>
        <taxon>Mycena</taxon>
    </lineage>
</organism>
<reference evidence="4" key="1">
    <citation type="submission" date="2023-03" db="EMBL/GenBank/DDBJ databases">
        <title>Massive genome expansion in bonnet fungi (Mycena s.s.) driven by repeated elements and novel gene families across ecological guilds.</title>
        <authorList>
            <consortium name="Lawrence Berkeley National Laboratory"/>
            <person name="Harder C.B."/>
            <person name="Miyauchi S."/>
            <person name="Viragh M."/>
            <person name="Kuo A."/>
            <person name="Thoen E."/>
            <person name="Andreopoulos B."/>
            <person name="Lu D."/>
            <person name="Skrede I."/>
            <person name="Drula E."/>
            <person name="Henrissat B."/>
            <person name="Morin E."/>
            <person name="Kohler A."/>
            <person name="Barry K."/>
            <person name="LaButti K."/>
            <person name="Morin E."/>
            <person name="Salamov A."/>
            <person name="Lipzen A."/>
            <person name="Mereny Z."/>
            <person name="Hegedus B."/>
            <person name="Baldrian P."/>
            <person name="Stursova M."/>
            <person name="Weitz H."/>
            <person name="Taylor A."/>
            <person name="Grigoriev I.V."/>
            <person name="Nagy L.G."/>
            <person name="Martin F."/>
            <person name="Kauserud H."/>
        </authorList>
    </citation>
    <scope>NUCLEOTIDE SEQUENCE</scope>
    <source>
        <strain evidence="4">9144</strain>
    </source>
</reference>
<evidence type="ECO:0000256" key="2">
    <source>
        <dbReference type="SAM" id="MobiDB-lite"/>
    </source>
</evidence>
<feature type="compositionally biased region" description="Pro residues" evidence="2">
    <location>
        <begin position="675"/>
        <end position="686"/>
    </location>
</feature>
<evidence type="ECO:0000256" key="1">
    <source>
        <dbReference type="SAM" id="Coils"/>
    </source>
</evidence>
<feature type="compositionally biased region" description="Polar residues" evidence="2">
    <location>
        <begin position="761"/>
        <end position="776"/>
    </location>
</feature>
<dbReference type="InterPro" id="IPR021419">
    <property type="entry name" value="Mediator_Med25_VWA"/>
</dbReference>
<keyword evidence="1" id="KW-0175">Coiled coil</keyword>
<feature type="compositionally biased region" description="Polar residues" evidence="2">
    <location>
        <begin position="462"/>
        <end position="475"/>
    </location>
</feature>
<feature type="region of interest" description="Disordered" evidence="2">
    <location>
        <begin position="393"/>
        <end position="475"/>
    </location>
</feature>
<feature type="compositionally biased region" description="Low complexity" evidence="2">
    <location>
        <begin position="394"/>
        <end position="420"/>
    </location>
</feature>
<dbReference type="Pfam" id="PF11265">
    <property type="entry name" value="Med25_VWA"/>
    <property type="match status" value="1"/>
</dbReference>
<comment type="caution">
    <text evidence="4">The sequence shown here is derived from an EMBL/GenBank/DDBJ whole genome shotgun (WGS) entry which is preliminary data.</text>
</comment>
<feature type="domain" description="Mediator of RNA polymerase II transcription subunit 25 von Willebrand factor type A" evidence="3">
    <location>
        <begin position="4"/>
        <end position="207"/>
    </location>
</feature>
<sequence length="872" mass="93155">MIAIAFVVDSSASLASEWSSIVQGYIMHMLRRLQEANGKVNFRAAFVTYGTQGSPIVCKNFFNDLITVMTAFREDTSKLGMGQTSCGGDTGMAALEGFVAALELFDMFRESVQSKNLPYPPVYHIFHVAAAMPDNSQRPQCNVSPILDSVTWDSLPSELNKRNINLSTINTRPKLPRFSELHSTCSPSVLAPWFAVRPQHTVLLSGYALVQRGVKRAGEPIATDRTPEPKRTKVSPPNTTSPKTTQTSPARAQTPVSAPTPTPSAPIRTATPSVPPSTSNPMIPPASAPTPTTTVPVNVPPITPQHMQQFQNAFRIAEQQVAALQSAIVEARNKGDTQLVESLMTQWTEKHNIYLKVKAALQHMHRAALAHAQQGQVMQTLASQAGAPQLPLATQAQGQQVQAQGPGTGQGQPVPMMQPGLIKQDDGDIQMSAAESSTNTGTTPSQSLPAPGNSEPSAHMRSLSSGQGQPRNLNINPAAMAASPMMAQQIQKMVEQERSRQNAATTKQNSVQVWQGSMTWSGINPAREPRTVSSFVIANSVNSEACGAETWPTSLSLTFAEQPAVSLRDLQSWMKRHQPAVCTFAANPRAENQPHNEMAYKALVAMLISKKLYFVASWVLPNGRHSNNVLLFPIHNAGLVGAFFPITGIPEMPQSQELPGNPGIVPNPSVTPANPLDPQPNPPLPPPQMNAANAQQLMIQINNRMRSQGIALPPAFLINLAKMNPAARNAAMQKLIRTGEEQRRQRAAAAAAAGGTPNRLGVTNSNIAGQGQSTGVPQLGMLQQQQQQQQQQQHQLSQQSDMGGFNSAQFGLGGAAMASGGGMNGGMGSGYQDIMTGAGLPRTASNGGAVSFEMMQSFMHRNQESGGSNGGG</sequence>
<dbReference type="AlphaFoldDB" id="A0AAD6VC61"/>
<dbReference type="Proteomes" id="UP001219525">
    <property type="component" value="Unassembled WGS sequence"/>
</dbReference>
<feature type="region of interest" description="Disordered" evidence="2">
    <location>
        <begin position="218"/>
        <end position="296"/>
    </location>
</feature>
<feature type="region of interest" description="Disordered" evidence="2">
    <location>
        <begin position="739"/>
        <end position="807"/>
    </location>
</feature>
<protein>
    <recommendedName>
        <fullName evidence="3">Mediator of RNA polymerase II transcription subunit 25 von Willebrand factor type A domain-containing protein</fullName>
    </recommendedName>
</protein>
<feature type="compositionally biased region" description="Polar residues" evidence="2">
    <location>
        <begin position="235"/>
        <end position="251"/>
    </location>
</feature>
<feature type="compositionally biased region" description="Polar residues" evidence="2">
    <location>
        <begin position="433"/>
        <end position="448"/>
    </location>
</feature>
<dbReference type="CDD" id="cd00198">
    <property type="entry name" value="vWFA"/>
    <property type="match status" value="1"/>
</dbReference>
<dbReference type="EMBL" id="JARJCW010000053">
    <property type="protein sequence ID" value="KAJ7202884.1"/>
    <property type="molecule type" value="Genomic_DNA"/>
</dbReference>
<evidence type="ECO:0000259" key="3">
    <source>
        <dbReference type="Pfam" id="PF11265"/>
    </source>
</evidence>